<dbReference type="AlphaFoldDB" id="A0AA41PZK3"/>
<accession>A0AA41PZK3</accession>
<evidence type="ECO:0000256" key="1">
    <source>
        <dbReference type="SAM" id="MobiDB-lite"/>
    </source>
</evidence>
<protein>
    <submittedName>
        <fullName evidence="2">Uncharacterized protein</fullName>
    </submittedName>
</protein>
<sequence>MDVPPAELGEACAYCHARPGPGSGRRSAATPTGTHWHDPDCPALAEQWDDVEAGAERGAVSARDAWALHTVQAVRDLLRNGGPPPDPATAALADVIDHHLEGLGQHSCLLADAIPGVLARHFPVPAPPPDPDAG</sequence>
<comment type="caution">
    <text evidence="2">The sequence shown here is derived from an EMBL/GenBank/DDBJ whole genome shotgun (WGS) entry which is preliminary data.</text>
</comment>
<dbReference type="RefSeq" id="WP_235052955.1">
    <property type="nucleotide sequence ID" value="NZ_JAKFHA010000008.1"/>
</dbReference>
<proteinExistence type="predicted"/>
<gene>
    <name evidence="2" type="ORF">LZ495_16425</name>
</gene>
<feature type="region of interest" description="Disordered" evidence="1">
    <location>
        <begin position="19"/>
        <end position="38"/>
    </location>
</feature>
<keyword evidence="3" id="KW-1185">Reference proteome</keyword>
<organism evidence="2 3">
    <name type="scientific">Yinghuangia soli</name>
    <dbReference type="NCBI Taxonomy" id="2908204"/>
    <lineage>
        <taxon>Bacteria</taxon>
        <taxon>Bacillati</taxon>
        <taxon>Actinomycetota</taxon>
        <taxon>Actinomycetes</taxon>
        <taxon>Kitasatosporales</taxon>
        <taxon>Streptomycetaceae</taxon>
        <taxon>Yinghuangia</taxon>
    </lineage>
</organism>
<evidence type="ECO:0000313" key="2">
    <source>
        <dbReference type="EMBL" id="MCF2528790.1"/>
    </source>
</evidence>
<evidence type="ECO:0000313" key="3">
    <source>
        <dbReference type="Proteomes" id="UP001165378"/>
    </source>
</evidence>
<reference evidence="2" key="1">
    <citation type="submission" date="2022-01" db="EMBL/GenBank/DDBJ databases">
        <title>Genome-Based Taxonomic Classification of the Phylum Actinobacteria.</title>
        <authorList>
            <person name="Gao Y."/>
        </authorList>
    </citation>
    <scope>NUCLEOTIDE SEQUENCE</scope>
    <source>
        <strain evidence="2">KLBMP 8922</strain>
    </source>
</reference>
<dbReference type="EMBL" id="JAKFHA010000008">
    <property type="protein sequence ID" value="MCF2528790.1"/>
    <property type="molecule type" value="Genomic_DNA"/>
</dbReference>
<name>A0AA41PZK3_9ACTN</name>
<dbReference type="Proteomes" id="UP001165378">
    <property type="component" value="Unassembled WGS sequence"/>
</dbReference>